<dbReference type="CDD" id="cd04301">
    <property type="entry name" value="NAT_SF"/>
    <property type="match status" value="1"/>
</dbReference>
<proteinExistence type="predicted"/>
<evidence type="ECO:0000259" key="1">
    <source>
        <dbReference type="PROSITE" id="PS51186"/>
    </source>
</evidence>
<dbReference type="Gene3D" id="3.40.630.30">
    <property type="match status" value="1"/>
</dbReference>
<accession>A0ABN5PDF8</accession>
<evidence type="ECO:0000313" key="3">
    <source>
        <dbReference type="Proteomes" id="UP000262832"/>
    </source>
</evidence>
<organism evidence="2 3">
    <name type="scientific">Vibrio alfacsensis</name>
    <dbReference type="NCBI Taxonomy" id="1074311"/>
    <lineage>
        <taxon>Bacteria</taxon>
        <taxon>Pseudomonadati</taxon>
        <taxon>Pseudomonadota</taxon>
        <taxon>Gammaproteobacteria</taxon>
        <taxon>Vibrionales</taxon>
        <taxon>Vibrionaceae</taxon>
        <taxon>Vibrio</taxon>
    </lineage>
</organism>
<sequence>MIAIKPTQLKDFSSLLQLEVDKDQAAFFLPFDLAYQKRSKSQIFYTIFYDYLVVGYLIIDKAFAQYVPFAKRHELGLSYIVIDRRFQRQGIGKATLEKLMVYGYAIDTLSNSICATIPQKNTVAMTLFESAGFENTQKSFYDESGKAMIVRHALS</sequence>
<feature type="domain" description="N-acetyltransferase" evidence="1">
    <location>
        <begin position="2"/>
        <end position="155"/>
    </location>
</feature>
<dbReference type="InterPro" id="IPR000182">
    <property type="entry name" value="GNAT_dom"/>
</dbReference>
<dbReference type="Proteomes" id="UP000262832">
    <property type="component" value="Chromosome I"/>
</dbReference>
<evidence type="ECO:0000313" key="2">
    <source>
        <dbReference type="EMBL" id="AXY01339.1"/>
    </source>
</evidence>
<dbReference type="PROSITE" id="PS51186">
    <property type="entry name" value="GNAT"/>
    <property type="match status" value="1"/>
</dbReference>
<keyword evidence="3" id="KW-1185">Reference proteome</keyword>
<dbReference type="EMBL" id="CP032093">
    <property type="protein sequence ID" value="AXY01339.1"/>
    <property type="molecule type" value="Genomic_DNA"/>
</dbReference>
<dbReference type="Pfam" id="PF00583">
    <property type="entry name" value="Acetyltransf_1"/>
    <property type="match status" value="1"/>
</dbReference>
<protein>
    <submittedName>
        <fullName evidence="2">GNAT family N-acetyltransferase</fullName>
    </submittedName>
</protein>
<dbReference type="InterPro" id="IPR016181">
    <property type="entry name" value="Acyl_CoA_acyltransferase"/>
</dbReference>
<dbReference type="RefSeq" id="WP_128811104.1">
    <property type="nucleotide sequence ID" value="NZ_CP032093.1"/>
</dbReference>
<reference evidence="2 3" key="1">
    <citation type="submission" date="2018-08" db="EMBL/GenBank/DDBJ databases">
        <title>Genomic taxonomy of the Vibrionaceae family.</title>
        <authorList>
            <person name="Gomez-Gil B."/>
            <person name="Tanaka M."/>
            <person name="Sawabe T."/>
            <person name="Enciso-Ibarra K."/>
        </authorList>
    </citation>
    <scope>NUCLEOTIDE SEQUENCE [LARGE SCALE GENOMIC DNA]</scope>
    <source>
        <strain evidence="2 3">CAIM 1831</strain>
    </source>
</reference>
<gene>
    <name evidence="2" type="ORF">D1115_09340</name>
</gene>
<dbReference type="SUPFAM" id="SSF55729">
    <property type="entry name" value="Acyl-CoA N-acyltransferases (Nat)"/>
    <property type="match status" value="1"/>
</dbReference>
<name>A0ABN5PDF8_9VIBR</name>